<keyword evidence="8 12" id="KW-0406">Ion transport</keyword>
<evidence type="ECO:0000256" key="11">
    <source>
        <dbReference type="ARBA" id="ARBA00023303"/>
    </source>
</evidence>
<organism evidence="14 15">
    <name type="scientific">Tigriopus californicus</name>
    <name type="common">Marine copepod</name>
    <dbReference type="NCBI Taxonomy" id="6832"/>
    <lineage>
        <taxon>Eukaryota</taxon>
        <taxon>Metazoa</taxon>
        <taxon>Ecdysozoa</taxon>
        <taxon>Arthropoda</taxon>
        <taxon>Crustacea</taxon>
        <taxon>Multicrustacea</taxon>
        <taxon>Hexanauplia</taxon>
        <taxon>Copepoda</taxon>
        <taxon>Harpacticoida</taxon>
        <taxon>Harpacticidae</taxon>
        <taxon>Tigriopus</taxon>
    </lineage>
</organism>
<comment type="caution">
    <text evidence="14">The sequence shown here is derived from an EMBL/GenBank/DDBJ whole genome shotgun (WGS) entry which is preliminary data.</text>
</comment>
<evidence type="ECO:0000256" key="8">
    <source>
        <dbReference type="ARBA" id="ARBA00023065"/>
    </source>
</evidence>
<comment type="similarity">
    <text evidence="2 12">Belongs to the amiloride-sensitive sodium channel (TC 1.A.6) family.</text>
</comment>
<feature type="transmembrane region" description="Helical" evidence="13">
    <location>
        <begin position="30"/>
        <end position="51"/>
    </location>
</feature>
<evidence type="ECO:0000256" key="10">
    <source>
        <dbReference type="ARBA" id="ARBA00023201"/>
    </source>
</evidence>
<keyword evidence="5 12" id="KW-0812">Transmembrane</keyword>
<evidence type="ECO:0000256" key="7">
    <source>
        <dbReference type="ARBA" id="ARBA00023053"/>
    </source>
</evidence>
<evidence type="ECO:0000256" key="13">
    <source>
        <dbReference type="SAM" id="Phobius"/>
    </source>
</evidence>
<keyword evidence="9 13" id="KW-0472">Membrane</keyword>
<dbReference type="GO" id="GO:0015280">
    <property type="term" value="F:ligand-gated sodium channel activity"/>
    <property type="evidence" value="ECO:0007669"/>
    <property type="project" value="TreeGrafter"/>
</dbReference>
<keyword evidence="11 12" id="KW-0407">Ion channel</keyword>
<evidence type="ECO:0000256" key="9">
    <source>
        <dbReference type="ARBA" id="ARBA00023136"/>
    </source>
</evidence>
<accession>A0A553P6G5</accession>
<protein>
    <submittedName>
        <fullName evidence="14">Uncharacterized protein</fullName>
    </submittedName>
</protein>
<reference evidence="14 15" key="1">
    <citation type="journal article" date="2018" name="Nat. Ecol. Evol.">
        <title>Genomic signatures of mitonuclear coevolution across populations of Tigriopus californicus.</title>
        <authorList>
            <person name="Barreto F.S."/>
            <person name="Watson E.T."/>
            <person name="Lima T.G."/>
            <person name="Willett C.S."/>
            <person name="Edmands S."/>
            <person name="Li W."/>
            <person name="Burton R.S."/>
        </authorList>
    </citation>
    <scope>NUCLEOTIDE SEQUENCE [LARGE SCALE GENOMIC DNA]</scope>
    <source>
        <strain evidence="14 15">San Diego</strain>
    </source>
</reference>
<dbReference type="InterPro" id="IPR001873">
    <property type="entry name" value="ENaC"/>
</dbReference>
<keyword evidence="15" id="KW-1185">Reference proteome</keyword>
<evidence type="ECO:0000256" key="3">
    <source>
        <dbReference type="ARBA" id="ARBA00022448"/>
    </source>
</evidence>
<evidence type="ECO:0000313" key="15">
    <source>
        <dbReference type="Proteomes" id="UP000318571"/>
    </source>
</evidence>
<evidence type="ECO:0000256" key="12">
    <source>
        <dbReference type="RuleBase" id="RU000679"/>
    </source>
</evidence>
<dbReference type="PANTHER" id="PTHR11690">
    <property type="entry name" value="AMILORIDE-SENSITIVE SODIUM CHANNEL-RELATED"/>
    <property type="match status" value="1"/>
</dbReference>
<proteinExistence type="inferred from homology"/>
<keyword evidence="6 13" id="KW-1133">Transmembrane helix</keyword>
<comment type="subcellular location">
    <subcellularLocation>
        <location evidence="1">Membrane</location>
        <topology evidence="1">Multi-pass membrane protein</topology>
    </subcellularLocation>
</comment>
<name>A0A553P6G5_TIGCA</name>
<dbReference type="GO" id="GO:0005886">
    <property type="term" value="C:plasma membrane"/>
    <property type="evidence" value="ECO:0007669"/>
    <property type="project" value="TreeGrafter"/>
</dbReference>
<evidence type="ECO:0000256" key="6">
    <source>
        <dbReference type="ARBA" id="ARBA00022989"/>
    </source>
</evidence>
<dbReference type="STRING" id="6832.A0A553P6G5"/>
<dbReference type="PANTHER" id="PTHR11690:SF243">
    <property type="entry name" value="PICKPOCKET 12-RELATED"/>
    <property type="match status" value="1"/>
</dbReference>
<keyword evidence="7" id="KW-0915">Sodium</keyword>
<sequence>MIRFGQEIQNFAENTTAHGFRYIGQRGASLVSRLFWIFVIGSGFSLVGYLAHQSFADWSSSPVITTIDSVSASIKDLPFPTVTICPKLDTNQFAYPEMVANEHKFNVKLEEAQEIWKDFGFMKEKILQNIESHLARLDAEGISWPHIDEEFKFRNSVITWLFRNQTTPEKLYQEMRQSLGHDINFKTYVRQLGKIYGKFKNLPAVQTHVEERRLNQSMGEADLFYKKGYLICGQNGFLEFGQLLSKFSHLFGQSFQREEHHEKIYKAQSCSLLTPDEIKIHDYYASLAKVLGFNNISLYELPRLAHPPPADQKGLSTFRDNTPYTSCNQTRSNMRLHSTITCSQSMFTNAKRRSEQPCIGKGSKAACCSAGQALGGLDNLENLMRVMRYARHLSPSQDNFTRFFEPFFKPDVEKQLKYPFHHFQSGYFKNGRLALNPHSAIPVCRFDDGQTFSSNEQTRTARECELIQPVITDRGMCMAFNSDSLTTLFNNNEYLQIMKKVFATEFERDLPIVKSITAGDHVGFTAFLDQRTYLQPDFRYSSNMGYGSFIVGFNPSWKSFNMRSKITRLRIGYETEVLITPFELRASERLRDLSFAQRRCRFPDELTPDMTFFKRYSQDGCQFECLLKAATSICLCTPWDYPFLVPELRDTCSFYGALCFNEILKNVTENAKCSCLADCSDVQYRFTEKEWPVDVAAL</sequence>
<keyword evidence="10 12" id="KW-0739">Sodium transport</keyword>
<dbReference type="Proteomes" id="UP000318571">
    <property type="component" value="Chromosome 3"/>
</dbReference>
<dbReference type="AlphaFoldDB" id="A0A553P6G5"/>
<gene>
    <name evidence="14" type="ORF">TCAL_01937</name>
</gene>
<evidence type="ECO:0000256" key="5">
    <source>
        <dbReference type="ARBA" id="ARBA00022692"/>
    </source>
</evidence>
<evidence type="ECO:0000313" key="14">
    <source>
        <dbReference type="EMBL" id="TRY73274.1"/>
    </source>
</evidence>
<evidence type="ECO:0000256" key="2">
    <source>
        <dbReference type="ARBA" id="ARBA00007193"/>
    </source>
</evidence>
<keyword evidence="3 12" id="KW-0813">Transport</keyword>
<dbReference type="Pfam" id="PF00858">
    <property type="entry name" value="ASC"/>
    <property type="match status" value="1"/>
</dbReference>
<evidence type="ECO:0000256" key="1">
    <source>
        <dbReference type="ARBA" id="ARBA00004141"/>
    </source>
</evidence>
<dbReference type="Gene3D" id="1.10.287.820">
    <property type="entry name" value="Acid-sensing ion channel domain"/>
    <property type="match status" value="1"/>
</dbReference>
<evidence type="ECO:0000256" key="4">
    <source>
        <dbReference type="ARBA" id="ARBA00022461"/>
    </source>
</evidence>
<dbReference type="EMBL" id="VCGU01000007">
    <property type="protein sequence ID" value="TRY73274.1"/>
    <property type="molecule type" value="Genomic_DNA"/>
</dbReference>
<keyword evidence="4 12" id="KW-0894">Sodium channel</keyword>